<dbReference type="SUPFAM" id="SSF48452">
    <property type="entry name" value="TPR-like"/>
    <property type="match status" value="1"/>
</dbReference>
<dbReference type="RefSeq" id="WP_093321847.1">
    <property type="nucleotide sequence ID" value="NZ_FOHV01000033.1"/>
</dbReference>
<feature type="chain" id="PRO_5017436286" evidence="1">
    <location>
        <begin position="24"/>
        <end position="213"/>
    </location>
</feature>
<proteinExistence type="predicted"/>
<evidence type="ECO:0000313" key="3">
    <source>
        <dbReference type="Proteomes" id="UP000242642"/>
    </source>
</evidence>
<evidence type="ECO:0000313" key="2">
    <source>
        <dbReference type="EMBL" id="SET50381.1"/>
    </source>
</evidence>
<reference evidence="3" key="1">
    <citation type="submission" date="2016-10" db="EMBL/GenBank/DDBJ databases">
        <authorList>
            <person name="Varghese N."/>
            <person name="Submissions S."/>
        </authorList>
    </citation>
    <scope>NUCLEOTIDE SEQUENCE [LARGE SCALE GENOMIC DNA]</scope>
    <source>
        <strain evidence="3">DSM 18579</strain>
    </source>
</reference>
<dbReference type="AlphaFoldDB" id="A0A1I0EXZ9"/>
<evidence type="ECO:0000256" key="1">
    <source>
        <dbReference type="SAM" id="SignalP"/>
    </source>
</evidence>
<accession>A0A1I0EXZ9</accession>
<dbReference type="Gene3D" id="1.25.40.10">
    <property type="entry name" value="Tetratricopeptide repeat domain"/>
    <property type="match status" value="1"/>
</dbReference>
<dbReference type="Proteomes" id="UP000242642">
    <property type="component" value="Unassembled WGS sequence"/>
</dbReference>
<dbReference type="InterPro" id="IPR011990">
    <property type="entry name" value="TPR-like_helical_dom_sf"/>
</dbReference>
<keyword evidence="3" id="KW-1185">Reference proteome</keyword>
<feature type="signal peptide" evidence="1">
    <location>
        <begin position="1"/>
        <end position="23"/>
    </location>
</feature>
<keyword evidence="1" id="KW-0732">Signal</keyword>
<dbReference type="EMBL" id="FOHV01000033">
    <property type="protein sequence ID" value="SET50381.1"/>
    <property type="molecule type" value="Genomic_DNA"/>
</dbReference>
<dbReference type="PROSITE" id="PS51257">
    <property type="entry name" value="PROKAR_LIPOPROTEIN"/>
    <property type="match status" value="1"/>
</dbReference>
<organism evidence="2 3">
    <name type="scientific">Thorsellia anophelis DSM 18579</name>
    <dbReference type="NCBI Taxonomy" id="1123402"/>
    <lineage>
        <taxon>Bacteria</taxon>
        <taxon>Pseudomonadati</taxon>
        <taxon>Pseudomonadota</taxon>
        <taxon>Gammaproteobacteria</taxon>
        <taxon>Enterobacterales</taxon>
        <taxon>Thorselliaceae</taxon>
        <taxon>Thorsellia</taxon>
    </lineage>
</organism>
<name>A0A1I0EXZ9_9GAMM</name>
<dbReference type="OrthoDB" id="9812424at2"/>
<dbReference type="Pfam" id="PF14559">
    <property type="entry name" value="TPR_19"/>
    <property type="match status" value="1"/>
</dbReference>
<gene>
    <name evidence="2" type="ORF">SAMN02583745_02560</name>
</gene>
<dbReference type="STRING" id="1123402.SAMN02583745_02560"/>
<protein>
    <submittedName>
        <fullName evidence="2">TPR repeat-containing protein</fullName>
    </submittedName>
</protein>
<sequence>MKRSLITRAIAISSIVISTSACAIDTKELKVAQDSWARCNYGNWSADSAKSKCFEQSIESLEKAISLYPTSDELKVWLAIDKASLAGSVGGLTGLGYAKEAKSLLEDVITNSPNILDGSALTSLGTLYYKVPGWPVGFGDMDLAEQYLKQGLEINPDGIDSNYFYADYLIEAGKKAEAVTYLNKAHSAAPRPGRAEADAGRQKEINALLDKVN</sequence>